<dbReference type="InterPro" id="IPR023318">
    <property type="entry name" value="Ub_act_enz_dom_a_sf"/>
</dbReference>
<dbReference type="UniPathway" id="UPA00885"/>
<dbReference type="GeneID" id="94831332"/>
<dbReference type="GO" id="GO:0005634">
    <property type="term" value="C:nucleus"/>
    <property type="evidence" value="ECO:0007669"/>
    <property type="project" value="TreeGrafter"/>
</dbReference>
<keyword evidence="2 4" id="KW-0833">Ubl conjugation pathway</keyword>
<name>A0A1J4L673_9EUKA</name>
<dbReference type="Gene3D" id="3.10.20.260">
    <property type="entry name" value="NEDD8-activating enzyme E1, catalytic subunit"/>
    <property type="match status" value="1"/>
</dbReference>
<dbReference type="PANTHER" id="PTHR10953">
    <property type="entry name" value="UBIQUITIN-ACTIVATING ENZYME E1"/>
    <property type="match status" value="1"/>
</dbReference>
<evidence type="ECO:0000259" key="5">
    <source>
        <dbReference type="SMART" id="SM01181"/>
    </source>
</evidence>
<comment type="caution">
    <text evidence="6">The sequence shown here is derived from an EMBL/GenBank/DDBJ whole genome shotgun (WGS) entry which is preliminary data.</text>
</comment>
<feature type="domain" description="E2 binding" evidence="5">
    <location>
        <begin position="335"/>
        <end position="412"/>
    </location>
</feature>
<comment type="pathway">
    <text evidence="4">Protein modification; protein neddylation.</text>
</comment>
<dbReference type="Pfam" id="PF00899">
    <property type="entry name" value="ThiF"/>
    <property type="match status" value="1"/>
</dbReference>
<dbReference type="GO" id="GO:0005524">
    <property type="term" value="F:ATP binding"/>
    <property type="evidence" value="ECO:0007669"/>
    <property type="project" value="UniProtKB-UniRule"/>
</dbReference>
<dbReference type="InterPro" id="IPR014929">
    <property type="entry name" value="E2-binding"/>
</dbReference>
<dbReference type="OrthoDB" id="10255449at2759"/>
<dbReference type="GO" id="GO:0019781">
    <property type="term" value="F:NEDD8 activating enzyme activity"/>
    <property type="evidence" value="ECO:0007669"/>
    <property type="project" value="UniProtKB-UniRule"/>
</dbReference>
<evidence type="ECO:0000313" key="6">
    <source>
        <dbReference type="EMBL" id="OHT17446.1"/>
    </source>
</evidence>
<dbReference type="SMART" id="SM01181">
    <property type="entry name" value="E2_bind"/>
    <property type="match status" value="1"/>
</dbReference>
<comment type="function">
    <text evidence="4">Catalytic subunit of the dimeric E1 enzyme, which activates NEDD8.</text>
</comment>
<keyword evidence="3 4" id="KW-0067">ATP-binding</keyword>
<keyword evidence="4" id="KW-0436">Ligase</keyword>
<evidence type="ECO:0000256" key="3">
    <source>
        <dbReference type="ARBA" id="ARBA00022840"/>
    </source>
</evidence>
<dbReference type="EMBL" id="MLAK01000003">
    <property type="protein sequence ID" value="OHT17446.1"/>
    <property type="molecule type" value="Genomic_DNA"/>
</dbReference>
<keyword evidence="7" id="KW-1185">Reference proteome</keyword>
<dbReference type="RefSeq" id="XP_068370582.1">
    <property type="nucleotide sequence ID" value="XM_068496628.1"/>
</dbReference>
<evidence type="ECO:0000313" key="7">
    <source>
        <dbReference type="Proteomes" id="UP000179807"/>
    </source>
</evidence>
<dbReference type="PANTHER" id="PTHR10953:SF6">
    <property type="entry name" value="NEDD8-ACTIVATING ENZYME E1 CATALYTIC SUBUNIT"/>
    <property type="match status" value="1"/>
</dbReference>
<protein>
    <recommendedName>
        <fullName evidence="4">NEDD8-activating enzyme E1 catalytic subunit</fullName>
        <ecNumber evidence="4">6.2.1.64</ecNumber>
    </recommendedName>
</protein>
<comment type="catalytic activity">
    <reaction evidence="4">
        <text>ATP + [NEDD8 protein] + [E1 NEDD8-activating enzyme]-L-cysteine = AMP + diphosphate + [E1 NEDD8-activating enzyme]-S-[NEDD8 protein]-yl-L-cysteine.</text>
        <dbReference type="EC" id="6.2.1.64"/>
    </reaction>
</comment>
<dbReference type="InterPro" id="IPR037078">
    <property type="entry name" value="NEDD8-ac_enz1_catalyticsu_C"/>
</dbReference>
<comment type="similarity">
    <text evidence="4">Belongs to the ubiquitin-activating E1 family. UBA3 subfamily.</text>
</comment>
<dbReference type="InterPro" id="IPR035985">
    <property type="entry name" value="Ubiquitin-activating_enz"/>
</dbReference>
<dbReference type="Proteomes" id="UP000179807">
    <property type="component" value="Unassembled WGS sequence"/>
</dbReference>
<reference evidence="6" key="1">
    <citation type="submission" date="2016-10" db="EMBL/GenBank/DDBJ databases">
        <authorList>
            <person name="Benchimol M."/>
            <person name="Almeida L.G."/>
            <person name="Vasconcelos A.T."/>
            <person name="Perreira-Neves A."/>
            <person name="Rosa I.A."/>
            <person name="Tasca T."/>
            <person name="Bogo M.R."/>
            <person name="de Souza W."/>
        </authorList>
    </citation>
    <scope>NUCLEOTIDE SEQUENCE [LARGE SCALE GENOMIC DNA]</scope>
    <source>
        <strain evidence="6">K</strain>
    </source>
</reference>
<evidence type="ECO:0000256" key="2">
    <source>
        <dbReference type="ARBA" id="ARBA00022786"/>
    </source>
</evidence>
<dbReference type="InterPro" id="IPR000594">
    <property type="entry name" value="ThiF_NAD_FAD-bd"/>
</dbReference>
<dbReference type="Gene3D" id="3.40.50.720">
    <property type="entry name" value="NAD(P)-binding Rossmann-like Domain"/>
    <property type="match status" value="1"/>
</dbReference>
<dbReference type="Gene3D" id="1.10.10.520">
    <property type="entry name" value="Ubiquitin activating enzymes (Uba3). Chain: B, domain 2"/>
    <property type="match status" value="1"/>
</dbReference>
<dbReference type="GO" id="GO:0005737">
    <property type="term" value="C:cytoplasm"/>
    <property type="evidence" value="ECO:0007669"/>
    <property type="project" value="TreeGrafter"/>
</dbReference>
<dbReference type="GO" id="GO:0045116">
    <property type="term" value="P:protein neddylation"/>
    <property type="evidence" value="ECO:0007669"/>
    <property type="project" value="UniProtKB-UniRule"/>
</dbReference>
<gene>
    <name evidence="6" type="primary">uba3</name>
    <name evidence="6" type="ORF">TRFO_12414</name>
</gene>
<organism evidence="6 7">
    <name type="scientific">Tritrichomonas foetus</name>
    <dbReference type="NCBI Taxonomy" id="1144522"/>
    <lineage>
        <taxon>Eukaryota</taxon>
        <taxon>Metamonada</taxon>
        <taxon>Parabasalia</taxon>
        <taxon>Tritrichomonadida</taxon>
        <taxon>Tritrichomonadidae</taxon>
        <taxon>Tritrichomonas</taxon>
    </lineage>
</organism>
<evidence type="ECO:0000256" key="1">
    <source>
        <dbReference type="ARBA" id="ARBA00022741"/>
    </source>
</evidence>
<dbReference type="SUPFAM" id="SSF69572">
    <property type="entry name" value="Activating enzymes of the ubiquitin-like proteins"/>
    <property type="match status" value="1"/>
</dbReference>
<dbReference type="EC" id="6.2.1.64" evidence="4"/>
<proteinExistence type="inferred from homology"/>
<dbReference type="InterPro" id="IPR045886">
    <property type="entry name" value="ThiF/MoeB/HesA"/>
</dbReference>
<sequence length="412" mass="46773">MISPGVDVLFEAKGPFCEDVYEAGESGREYFYNSRILVIGAGGLGCELLKSLALSGFRNIDVIDMDTIDVSNLNRQFLFRENDVGKSKAIVAAEFIKKRIPNVNIVAHFCKIQDMDDDFYTQFNVVIGGLDSINARMWISDNLCRIARETNGEITIPYIDGGTEEWKGHCKFIIPMETACMRCQSDLFPPQVVYQMCTIANNPRRPEHCVLWVKNSKWEQMRPNEKIDCDNQEHVDWIIKEAKEHARRFFIDENEINSKLVKGVIKNIIPAIASTQAVIASMCVTETLKLITGTGPNINNNLLYIGNASCGLFGNHFLYERKKDCFECSRKLSTVKISQNATIQELIEKIKIDHSYVVSGLRTPSKTIYMPVIESTKANLENKVSEYVNDDDNFIATSKVQNEPFEFVVEWE</sequence>
<dbReference type="AlphaFoldDB" id="A0A1J4L673"/>
<evidence type="ECO:0000256" key="4">
    <source>
        <dbReference type="RuleBase" id="RU368009"/>
    </source>
</evidence>
<accession>A0A1J4L673</accession>
<keyword evidence="1 4" id="KW-0547">Nucleotide-binding</keyword>
<dbReference type="VEuPathDB" id="TrichDB:TRFO_12414"/>